<dbReference type="PANTHER" id="PTHR30055">
    <property type="entry name" value="HTH-TYPE TRANSCRIPTIONAL REGULATOR RUTR"/>
    <property type="match status" value="1"/>
</dbReference>
<keyword evidence="3" id="KW-0804">Transcription</keyword>
<dbReference type="GO" id="GO:0003700">
    <property type="term" value="F:DNA-binding transcription factor activity"/>
    <property type="evidence" value="ECO:0007669"/>
    <property type="project" value="TreeGrafter"/>
</dbReference>
<name>A0A4R0JWI0_9ACTN</name>
<dbReference type="GO" id="GO:0000976">
    <property type="term" value="F:transcription cis-regulatory region binding"/>
    <property type="evidence" value="ECO:0007669"/>
    <property type="project" value="TreeGrafter"/>
</dbReference>
<evidence type="ECO:0000256" key="1">
    <source>
        <dbReference type="ARBA" id="ARBA00023015"/>
    </source>
</evidence>
<keyword evidence="8" id="KW-1185">Reference proteome</keyword>
<reference evidence="7 8" key="1">
    <citation type="submission" date="2019-02" db="EMBL/GenBank/DDBJ databases">
        <title>Kribbella capetownensis sp. nov. and Kribbella speibonae sp. nov., isolated from soil.</title>
        <authorList>
            <person name="Curtis S.M."/>
            <person name="Norton I."/>
            <person name="Everest G.J."/>
            <person name="Meyers P.R."/>
        </authorList>
    </citation>
    <scope>NUCLEOTIDE SEQUENCE [LARGE SCALE GENOMIC DNA]</scope>
    <source>
        <strain evidence="7 8">NRRL B-24813</strain>
    </source>
</reference>
<dbReference type="OrthoDB" id="3869819at2"/>
<keyword evidence="1" id="KW-0805">Transcription regulation</keyword>
<dbReference type="InterPro" id="IPR036271">
    <property type="entry name" value="Tet_transcr_reg_TetR-rel_C_sf"/>
</dbReference>
<evidence type="ECO:0000313" key="8">
    <source>
        <dbReference type="Proteomes" id="UP000291144"/>
    </source>
</evidence>
<organism evidence="7 8">
    <name type="scientific">Kribbella pittospori</name>
    <dbReference type="NCBI Taxonomy" id="722689"/>
    <lineage>
        <taxon>Bacteria</taxon>
        <taxon>Bacillati</taxon>
        <taxon>Actinomycetota</taxon>
        <taxon>Actinomycetes</taxon>
        <taxon>Propionibacteriales</taxon>
        <taxon>Kribbellaceae</taxon>
        <taxon>Kribbella</taxon>
    </lineage>
</organism>
<dbReference type="PROSITE" id="PS50977">
    <property type="entry name" value="HTH_TETR_2"/>
    <property type="match status" value="1"/>
</dbReference>
<dbReference type="Pfam" id="PF00440">
    <property type="entry name" value="TetR_N"/>
    <property type="match status" value="1"/>
</dbReference>
<dbReference type="Proteomes" id="UP000291144">
    <property type="component" value="Unassembled WGS sequence"/>
</dbReference>
<feature type="domain" description="HTH tetR-type" evidence="6">
    <location>
        <begin position="29"/>
        <end position="87"/>
    </location>
</feature>
<dbReference type="InterPro" id="IPR001647">
    <property type="entry name" value="HTH_TetR"/>
</dbReference>
<dbReference type="PANTHER" id="PTHR30055:SF234">
    <property type="entry name" value="HTH-TYPE TRANSCRIPTIONAL REGULATOR BETI"/>
    <property type="match status" value="1"/>
</dbReference>
<evidence type="ECO:0000256" key="5">
    <source>
        <dbReference type="SAM" id="MobiDB-lite"/>
    </source>
</evidence>
<comment type="caution">
    <text evidence="7">The sequence shown here is derived from an EMBL/GenBank/DDBJ whole genome shotgun (WGS) entry which is preliminary data.</text>
</comment>
<accession>A0A4R0JWI0</accession>
<dbReference type="InterPro" id="IPR050109">
    <property type="entry name" value="HTH-type_TetR-like_transc_reg"/>
</dbReference>
<sequence length="204" mass="22199">MLSKISASTNLDKVSNKEPVRRRRRADADRSRTAILTAAITLLDERPDAGMEAVASAAGVTRQTVYAHFASRDVLLDAVVDELTRETMAAIDALDLDHGPALDTLLDLIDLGWRSFEKHPLLLHLPQAAGQDERHDPVVERLERLIRRGQRGGEITRDLAVSWLVAAVIALGHTAGEAVAANRMPARKATTALRASVVRLLQPG</sequence>
<evidence type="ECO:0000256" key="4">
    <source>
        <dbReference type="PROSITE-ProRule" id="PRU00335"/>
    </source>
</evidence>
<evidence type="ECO:0000259" key="6">
    <source>
        <dbReference type="PROSITE" id="PS50977"/>
    </source>
</evidence>
<dbReference type="InterPro" id="IPR009057">
    <property type="entry name" value="Homeodomain-like_sf"/>
</dbReference>
<dbReference type="EMBL" id="SJKB01000022">
    <property type="protein sequence ID" value="TCC51881.1"/>
    <property type="molecule type" value="Genomic_DNA"/>
</dbReference>
<dbReference type="SUPFAM" id="SSF46689">
    <property type="entry name" value="Homeodomain-like"/>
    <property type="match status" value="1"/>
</dbReference>
<evidence type="ECO:0000256" key="2">
    <source>
        <dbReference type="ARBA" id="ARBA00023125"/>
    </source>
</evidence>
<proteinExistence type="predicted"/>
<dbReference type="AlphaFoldDB" id="A0A4R0JWI0"/>
<feature type="compositionally biased region" description="Polar residues" evidence="5">
    <location>
        <begin position="1"/>
        <end position="13"/>
    </location>
</feature>
<evidence type="ECO:0000313" key="7">
    <source>
        <dbReference type="EMBL" id="TCC51881.1"/>
    </source>
</evidence>
<gene>
    <name evidence="7" type="ORF">E0H73_40690</name>
</gene>
<evidence type="ECO:0000256" key="3">
    <source>
        <dbReference type="ARBA" id="ARBA00023163"/>
    </source>
</evidence>
<keyword evidence="2 4" id="KW-0238">DNA-binding</keyword>
<feature type="DNA-binding region" description="H-T-H motif" evidence="4">
    <location>
        <begin position="50"/>
        <end position="69"/>
    </location>
</feature>
<protein>
    <submittedName>
        <fullName evidence="7">TetR/AcrR family transcriptional regulator</fullName>
    </submittedName>
</protein>
<feature type="region of interest" description="Disordered" evidence="5">
    <location>
        <begin position="1"/>
        <end position="28"/>
    </location>
</feature>
<dbReference type="Gene3D" id="1.10.357.10">
    <property type="entry name" value="Tetracycline Repressor, domain 2"/>
    <property type="match status" value="1"/>
</dbReference>
<dbReference type="SUPFAM" id="SSF48498">
    <property type="entry name" value="Tetracyclin repressor-like, C-terminal domain"/>
    <property type="match status" value="1"/>
</dbReference>